<dbReference type="AlphaFoldDB" id="A0A023B8D0"/>
<dbReference type="SUPFAM" id="SSF54928">
    <property type="entry name" value="RNA-binding domain, RBD"/>
    <property type="match status" value="2"/>
</dbReference>
<evidence type="ECO:0000313" key="6">
    <source>
        <dbReference type="Proteomes" id="UP000019763"/>
    </source>
</evidence>
<dbReference type="InterPro" id="IPR035979">
    <property type="entry name" value="RBD_domain_sf"/>
</dbReference>
<accession>A0A023B8D0</accession>
<feature type="domain" description="RRM" evidence="4">
    <location>
        <begin position="92"/>
        <end position="168"/>
    </location>
</feature>
<evidence type="ECO:0000256" key="1">
    <source>
        <dbReference type="ARBA" id="ARBA00022884"/>
    </source>
</evidence>
<dbReference type="PANTHER" id="PTHR48024:SF56">
    <property type="entry name" value="HETEROGENEOUS NUCLEAR RIBONUCLEOPROTEIN A0"/>
    <property type="match status" value="1"/>
</dbReference>
<dbReference type="GO" id="GO:0003723">
    <property type="term" value="F:RNA binding"/>
    <property type="evidence" value="ECO:0007669"/>
    <property type="project" value="UniProtKB-UniRule"/>
</dbReference>
<dbReference type="GeneID" id="22912222"/>
<feature type="compositionally biased region" description="Basic and acidic residues" evidence="3">
    <location>
        <begin position="309"/>
        <end position="319"/>
    </location>
</feature>
<dbReference type="CDD" id="cd00590">
    <property type="entry name" value="RRM_SF"/>
    <property type="match status" value="1"/>
</dbReference>
<dbReference type="Gene3D" id="3.30.70.330">
    <property type="match status" value="2"/>
</dbReference>
<dbReference type="Pfam" id="PF00076">
    <property type="entry name" value="RRM_1"/>
    <property type="match status" value="2"/>
</dbReference>
<comment type="caution">
    <text evidence="5">The sequence shown here is derived from an EMBL/GenBank/DDBJ whole genome shotgun (WGS) entry which is preliminary data.</text>
</comment>
<organism evidence="5 6">
    <name type="scientific">Gregarina niphandrodes</name>
    <name type="common">Septate eugregarine</name>
    <dbReference type="NCBI Taxonomy" id="110365"/>
    <lineage>
        <taxon>Eukaryota</taxon>
        <taxon>Sar</taxon>
        <taxon>Alveolata</taxon>
        <taxon>Apicomplexa</taxon>
        <taxon>Conoidasida</taxon>
        <taxon>Gregarinasina</taxon>
        <taxon>Eugregarinorida</taxon>
        <taxon>Gregarinidae</taxon>
        <taxon>Gregarina</taxon>
    </lineage>
</organism>
<evidence type="ECO:0000256" key="3">
    <source>
        <dbReference type="SAM" id="MobiDB-lite"/>
    </source>
</evidence>
<dbReference type="RefSeq" id="XP_011134519.1">
    <property type="nucleotide sequence ID" value="XM_011136217.1"/>
</dbReference>
<name>A0A023B8D0_GRENI</name>
<feature type="region of interest" description="Disordered" evidence="3">
    <location>
        <begin position="358"/>
        <end position="397"/>
    </location>
</feature>
<dbReference type="OrthoDB" id="1875751at2759"/>
<dbReference type="eggNOG" id="KOG0123">
    <property type="taxonomic scope" value="Eukaryota"/>
</dbReference>
<evidence type="ECO:0000313" key="5">
    <source>
        <dbReference type="EMBL" id="EZG68928.1"/>
    </source>
</evidence>
<keyword evidence="1 2" id="KW-0694">RNA-binding</keyword>
<gene>
    <name evidence="5" type="ORF">GNI_060660</name>
</gene>
<reference evidence="5" key="1">
    <citation type="submission" date="2013-12" db="EMBL/GenBank/DDBJ databases">
        <authorList>
            <person name="Omoto C.K."/>
            <person name="Sibley D."/>
            <person name="Venepally P."/>
            <person name="Hadjithomas M."/>
            <person name="Karamycheva S."/>
            <person name="Brunk B."/>
            <person name="Roos D."/>
            <person name="Caler E."/>
            <person name="Lorenzi H."/>
        </authorList>
    </citation>
    <scope>NUCLEOTIDE SEQUENCE</scope>
</reference>
<feature type="region of interest" description="Disordered" evidence="3">
    <location>
        <begin position="309"/>
        <end position="328"/>
    </location>
</feature>
<dbReference type="GO" id="GO:0005634">
    <property type="term" value="C:nucleus"/>
    <property type="evidence" value="ECO:0007669"/>
    <property type="project" value="TreeGrafter"/>
</dbReference>
<dbReference type="InterPro" id="IPR012677">
    <property type="entry name" value="Nucleotide-bd_a/b_plait_sf"/>
</dbReference>
<dbReference type="InterPro" id="IPR000504">
    <property type="entry name" value="RRM_dom"/>
</dbReference>
<feature type="compositionally biased region" description="Low complexity" evidence="3">
    <location>
        <begin position="371"/>
        <end position="397"/>
    </location>
</feature>
<feature type="domain" description="RRM" evidence="4">
    <location>
        <begin position="1"/>
        <end position="73"/>
    </location>
</feature>
<keyword evidence="6" id="KW-1185">Reference proteome</keyword>
<dbReference type="PANTHER" id="PTHR48024">
    <property type="entry name" value="GEO13361P1-RELATED"/>
    <property type="match status" value="1"/>
</dbReference>
<evidence type="ECO:0000256" key="2">
    <source>
        <dbReference type="PROSITE-ProRule" id="PRU00176"/>
    </source>
</evidence>
<feature type="compositionally biased region" description="Low complexity" evidence="3">
    <location>
        <begin position="216"/>
        <end position="230"/>
    </location>
</feature>
<evidence type="ECO:0000259" key="4">
    <source>
        <dbReference type="PROSITE" id="PS50102"/>
    </source>
</evidence>
<dbReference type="InterPro" id="IPR050886">
    <property type="entry name" value="RNA-binding_reg"/>
</dbReference>
<protein>
    <submittedName>
        <fullName evidence="5">RNA recognition motif (RRM) containing protein</fullName>
    </submittedName>
</protein>
<feature type="region of interest" description="Disordered" evidence="3">
    <location>
        <begin position="216"/>
        <end position="247"/>
    </location>
</feature>
<dbReference type="Proteomes" id="UP000019763">
    <property type="component" value="Unassembled WGS sequence"/>
</dbReference>
<dbReference type="PROSITE" id="PS50102">
    <property type="entry name" value="RRM"/>
    <property type="match status" value="2"/>
</dbReference>
<proteinExistence type="predicted"/>
<dbReference type="VEuPathDB" id="CryptoDB:GNI_060660"/>
<dbReference type="EMBL" id="AFNH02000460">
    <property type="protein sequence ID" value="EZG68928.1"/>
    <property type="molecule type" value="Genomic_DNA"/>
</dbReference>
<sequence>MVRNIHYNTTDERFAAHFAKYGVLEDAAIVRERSGRSKGFGFVTFADIQAMRQCLDSALHLDGRKLFVKVAADPFSEFMVDGVPVQGRCSRRKIFVRNLGLHCDADALRAYFSHYGPIEDCAVVYGPNGVSKGFAFITYAKQDSAVRAAAEPQQTLCGRVVFVSMAKSACGAKDHNLEQFDHADRYAFANPQNAPIAQYTNAFTNAHLNAQYNNAQAAHANAQHASAQHTSAHHPDPSSSAFQSRGYKTHLSTNKTEFKAEPKNLRKAGYSPLDYSTEFPIAFPLDEEFRNHDEETINCLLKRCLKDNATRSPTPKEVDDPPASAAEDANPFRAPAEFMFNPFTSAYGQMNPFGRLEDDMEREVSKSPSGTLLRNSNTTTKNSSTLDSSLLKESLGSPSSASSDGLHFFWHPSSSGCHPSGSHLPSSGCAVDNPAVDNTALCNASSHLGTSYLEGASHSGGASRLGASQLREATAIEGWGQRFTEYACGMKDTVF</sequence>
<dbReference type="SMART" id="SM00360">
    <property type="entry name" value="RRM"/>
    <property type="match status" value="2"/>
</dbReference>